<name>A0A3D3R656_9PLAN</name>
<dbReference type="AlphaFoldDB" id="A0A3D3R656"/>
<keyword evidence="1" id="KW-0812">Transmembrane</keyword>
<dbReference type="EMBL" id="DQAY01000061">
    <property type="protein sequence ID" value="HCO23562.1"/>
    <property type="molecule type" value="Genomic_DNA"/>
</dbReference>
<keyword evidence="1" id="KW-0472">Membrane</keyword>
<proteinExistence type="predicted"/>
<reference evidence="2 3" key="1">
    <citation type="journal article" date="2018" name="Nat. Biotechnol.">
        <title>A standardized bacterial taxonomy based on genome phylogeny substantially revises the tree of life.</title>
        <authorList>
            <person name="Parks D.H."/>
            <person name="Chuvochina M."/>
            <person name="Waite D.W."/>
            <person name="Rinke C."/>
            <person name="Skarshewski A."/>
            <person name="Chaumeil P.A."/>
            <person name="Hugenholtz P."/>
        </authorList>
    </citation>
    <scope>NUCLEOTIDE SEQUENCE [LARGE SCALE GENOMIC DNA]</scope>
    <source>
        <strain evidence="2">UBA9375</strain>
    </source>
</reference>
<keyword evidence="1" id="KW-1133">Transmembrane helix</keyword>
<dbReference type="Proteomes" id="UP000263642">
    <property type="component" value="Unassembled WGS sequence"/>
</dbReference>
<evidence type="ECO:0000313" key="3">
    <source>
        <dbReference type="Proteomes" id="UP000263642"/>
    </source>
</evidence>
<gene>
    <name evidence="2" type="ORF">DIT97_11065</name>
</gene>
<feature type="transmembrane region" description="Helical" evidence="1">
    <location>
        <begin position="100"/>
        <end position="119"/>
    </location>
</feature>
<organism evidence="2 3">
    <name type="scientific">Gimesia maris</name>
    <dbReference type="NCBI Taxonomy" id="122"/>
    <lineage>
        <taxon>Bacteria</taxon>
        <taxon>Pseudomonadati</taxon>
        <taxon>Planctomycetota</taxon>
        <taxon>Planctomycetia</taxon>
        <taxon>Planctomycetales</taxon>
        <taxon>Planctomycetaceae</taxon>
        <taxon>Gimesia</taxon>
    </lineage>
</organism>
<evidence type="ECO:0000256" key="1">
    <source>
        <dbReference type="SAM" id="Phobius"/>
    </source>
</evidence>
<accession>A0A3D3R656</accession>
<comment type="caution">
    <text evidence="2">The sequence shown here is derived from an EMBL/GenBank/DDBJ whole genome shotgun (WGS) entry which is preliminary data.</text>
</comment>
<protein>
    <submittedName>
        <fullName evidence="2">Uncharacterized protein</fullName>
    </submittedName>
</protein>
<feature type="transmembrane region" description="Helical" evidence="1">
    <location>
        <begin position="68"/>
        <end position="88"/>
    </location>
</feature>
<sequence>MFRNLIEKLKCLVPAGNASFDPSTLDDPNALQTEWSPLKGGGASFCTRQLVQISPHRYEFRATLGAKAFYLIFLFVGLGVSLISISEISMSGDFFTADVLFPGAFGLVFALVGGLMFYYGTTPVVFDKQHDCFWKGKIPADELIYATANELLMPFREIHAIQLISEHVSGNKSSYYSYELNLVSQDGVRTNVVDHGKLDQVREDAKTLSEFLEVPVWDGI</sequence>
<evidence type="ECO:0000313" key="2">
    <source>
        <dbReference type="EMBL" id="HCO23562.1"/>
    </source>
</evidence>